<dbReference type="AlphaFoldDB" id="A0A4Z2H1F6"/>
<evidence type="ECO:0000313" key="1">
    <source>
        <dbReference type="EMBL" id="TNN59280.1"/>
    </source>
</evidence>
<dbReference type="Proteomes" id="UP000314294">
    <property type="component" value="Unassembled WGS sequence"/>
</dbReference>
<keyword evidence="2" id="KW-1185">Reference proteome</keyword>
<sequence length="81" mass="8541">MKAMGVPERAFTAAGASKARQVLAPYSGIQHRKNSSTMTPSMRITLLLACSPASEVLLRGRSAFSGRPDISMEGGRCTAVT</sequence>
<reference evidence="1 2" key="1">
    <citation type="submission" date="2019-03" db="EMBL/GenBank/DDBJ databases">
        <title>First draft genome of Liparis tanakae, snailfish: a comprehensive survey of snailfish specific genes.</title>
        <authorList>
            <person name="Kim W."/>
            <person name="Song I."/>
            <person name="Jeong J.-H."/>
            <person name="Kim D."/>
            <person name="Kim S."/>
            <person name="Ryu S."/>
            <person name="Song J.Y."/>
            <person name="Lee S.K."/>
        </authorList>
    </citation>
    <scope>NUCLEOTIDE SEQUENCE [LARGE SCALE GENOMIC DNA]</scope>
    <source>
        <tissue evidence="1">Muscle</tissue>
    </source>
</reference>
<gene>
    <name evidence="1" type="ORF">EYF80_030467</name>
</gene>
<accession>A0A4Z2H1F6</accession>
<protein>
    <submittedName>
        <fullName evidence="1">Uncharacterized protein</fullName>
    </submittedName>
</protein>
<comment type="caution">
    <text evidence="1">The sequence shown here is derived from an EMBL/GenBank/DDBJ whole genome shotgun (WGS) entry which is preliminary data.</text>
</comment>
<name>A0A4Z2H1F6_9TELE</name>
<organism evidence="1 2">
    <name type="scientific">Liparis tanakae</name>
    <name type="common">Tanaka's snailfish</name>
    <dbReference type="NCBI Taxonomy" id="230148"/>
    <lineage>
        <taxon>Eukaryota</taxon>
        <taxon>Metazoa</taxon>
        <taxon>Chordata</taxon>
        <taxon>Craniata</taxon>
        <taxon>Vertebrata</taxon>
        <taxon>Euteleostomi</taxon>
        <taxon>Actinopterygii</taxon>
        <taxon>Neopterygii</taxon>
        <taxon>Teleostei</taxon>
        <taxon>Neoteleostei</taxon>
        <taxon>Acanthomorphata</taxon>
        <taxon>Eupercaria</taxon>
        <taxon>Perciformes</taxon>
        <taxon>Cottioidei</taxon>
        <taxon>Cottales</taxon>
        <taxon>Liparidae</taxon>
        <taxon>Liparis</taxon>
    </lineage>
</organism>
<dbReference type="EMBL" id="SRLO01000359">
    <property type="protein sequence ID" value="TNN59280.1"/>
    <property type="molecule type" value="Genomic_DNA"/>
</dbReference>
<proteinExistence type="predicted"/>
<evidence type="ECO:0000313" key="2">
    <source>
        <dbReference type="Proteomes" id="UP000314294"/>
    </source>
</evidence>